<dbReference type="InterPro" id="IPR020751">
    <property type="entry name" value="aa-tRNA-synth_I_codon-bd_sub2"/>
</dbReference>
<evidence type="ECO:0000256" key="1">
    <source>
        <dbReference type="ARBA" id="ARBA00004496"/>
    </source>
</evidence>
<name>A0AA97I4H9_9EURY</name>
<sequence length="512" mass="57556">MQITGGNSSEKIHWADVCAANVNQDIPHRIATGITPSGPIHIGNMREVVTGDLVYKAMVKKGLDTELIYNADDFDPLRKVYPFLPQSYEQYIGRPICDIPCPCGKHANYAEHFLEPFLQALEELDVKPVVMRSSELYRSGKYTEQIKTVLENSEEIKEILERVSRRKLPDTWVPFYPICKKCKKISNAEILGHDPENHIVKYRCDCGYEGDCDYSKGEGKLVWRVDWPMRWAALDVTVEPFGKDHAAAGGSYDTGKEIVEKIFGGNAPYPVQYEWISLKGKGAMASSTGVAITITSMLEIVPPDVLRYLIARSKPEKAINFDPGMGLLTLIDEYAKVAENADSREYELSKISNLATDIPFRHLVTVVQIAKDDEAIFDVLERSGYNVENREAVLKRAQRAKIWVDKYAPEMVRFTVQKDMPKEFSFTEPELSAIKLLSENLSAVEEWNAENLHNAIYSAGNESEIGPKGLFTCIYISILGQKRGPRAGWFLEALGRDFVTKRISEAVNTGAQ</sequence>
<dbReference type="GO" id="GO:0006430">
    <property type="term" value="P:lysyl-tRNA aminoacylation"/>
    <property type="evidence" value="ECO:0007669"/>
    <property type="project" value="UniProtKB-UniRule"/>
</dbReference>
<dbReference type="PANTHER" id="PTHR37940">
    <property type="entry name" value="LYSINE--TRNA LIGASE"/>
    <property type="match status" value="1"/>
</dbReference>
<dbReference type="SUPFAM" id="SSF52374">
    <property type="entry name" value="Nucleotidylyl transferase"/>
    <property type="match status" value="1"/>
</dbReference>
<keyword evidence="3 10" id="KW-0963">Cytoplasm</keyword>
<dbReference type="HAMAP" id="MF_00177">
    <property type="entry name" value="Lys_tRNA_synth_class1"/>
    <property type="match status" value="1"/>
</dbReference>
<comment type="caution">
    <text evidence="10">Lacks conserved residue(s) required for the propagation of feature annotation.</text>
</comment>
<dbReference type="Gene3D" id="1.10.10.770">
    <property type="match status" value="1"/>
</dbReference>
<dbReference type="RefSeq" id="WP_317135947.1">
    <property type="nucleotide sequence ID" value="NZ_CP043875.1"/>
</dbReference>
<feature type="domain" description="Aminoacyl-tRNA synthetase class I anticodon-binding" evidence="11">
    <location>
        <begin position="409"/>
        <end position="506"/>
    </location>
</feature>
<evidence type="ECO:0000256" key="2">
    <source>
        <dbReference type="ARBA" id="ARBA00005594"/>
    </source>
</evidence>
<evidence type="ECO:0000256" key="8">
    <source>
        <dbReference type="ARBA" id="ARBA00023146"/>
    </source>
</evidence>
<comment type="similarity">
    <text evidence="2 10">Belongs to the class-I aminoacyl-tRNA synthetase family.</text>
</comment>
<dbReference type="GO" id="GO:0004824">
    <property type="term" value="F:lysine-tRNA ligase activity"/>
    <property type="evidence" value="ECO:0007669"/>
    <property type="project" value="UniProtKB-UniRule"/>
</dbReference>
<evidence type="ECO:0000256" key="4">
    <source>
        <dbReference type="ARBA" id="ARBA00022598"/>
    </source>
</evidence>
<dbReference type="Gene3D" id="1.10.10.350">
    <property type="match status" value="1"/>
</dbReference>
<dbReference type="GeneID" id="85229976"/>
<evidence type="ECO:0000256" key="3">
    <source>
        <dbReference type="ARBA" id="ARBA00022490"/>
    </source>
</evidence>
<dbReference type="Gene3D" id="6.10.20.10">
    <property type="entry name" value="Lysine tRNA ligase, stem contact fold domain"/>
    <property type="match status" value="1"/>
</dbReference>
<gene>
    <name evidence="10" type="primary">lysS</name>
    <name evidence="12" type="ORF">F1737_07370</name>
</gene>
<comment type="catalytic activity">
    <reaction evidence="9 10">
        <text>tRNA(Lys) + L-lysine + ATP = L-lysyl-tRNA(Lys) + AMP + diphosphate</text>
        <dbReference type="Rhea" id="RHEA:20792"/>
        <dbReference type="Rhea" id="RHEA-COMP:9696"/>
        <dbReference type="Rhea" id="RHEA-COMP:9697"/>
        <dbReference type="ChEBI" id="CHEBI:30616"/>
        <dbReference type="ChEBI" id="CHEBI:32551"/>
        <dbReference type="ChEBI" id="CHEBI:33019"/>
        <dbReference type="ChEBI" id="CHEBI:78442"/>
        <dbReference type="ChEBI" id="CHEBI:78529"/>
        <dbReference type="ChEBI" id="CHEBI:456215"/>
        <dbReference type="EC" id="6.1.1.6"/>
    </reaction>
</comment>
<dbReference type="GO" id="GO:0005524">
    <property type="term" value="F:ATP binding"/>
    <property type="evidence" value="ECO:0007669"/>
    <property type="project" value="UniProtKB-UniRule"/>
</dbReference>
<dbReference type="Pfam" id="PF19269">
    <property type="entry name" value="Anticodon_2"/>
    <property type="match status" value="1"/>
</dbReference>
<keyword evidence="8 10" id="KW-0030">Aminoacyl-tRNA synthetase</keyword>
<dbReference type="PANTHER" id="PTHR37940:SF1">
    <property type="entry name" value="LYSINE--TRNA LIGASE"/>
    <property type="match status" value="1"/>
</dbReference>
<dbReference type="AlphaFoldDB" id="A0AA97I4H9"/>
<dbReference type="Gene3D" id="3.40.50.620">
    <property type="entry name" value="HUPs"/>
    <property type="match status" value="2"/>
</dbReference>
<evidence type="ECO:0000256" key="10">
    <source>
        <dbReference type="HAMAP-Rule" id="MF_00177"/>
    </source>
</evidence>
<dbReference type="Proteomes" id="UP001301797">
    <property type="component" value="Chromosome"/>
</dbReference>
<evidence type="ECO:0000313" key="12">
    <source>
        <dbReference type="EMBL" id="WOF16529.1"/>
    </source>
</evidence>
<proteinExistence type="inferred from homology"/>
<feature type="short sequence motif" description="'HIGH' region" evidence="10">
    <location>
        <begin position="36"/>
        <end position="44"/>
    </location>
</feature>
<comment type="subcellular location">
    <subcellularLocation>
        <location evidence="1 10">Cytoplasm</location>
    </subcellularLocation>
</comment>
<dbReference type="InterPro" id="IPR008925">
    <property type="entry name" value="aa_tRNA-synth_I_cd-bd_sf"/>
</dbReference>
<keyword evidence="7 10" id="KW-0648">Protein biosynthesis</keyword>
<dbReference type="InterPro" id="IPR002904">
    <property type="entry name" value="Lys-tRNA-ligase"/>
</dbReference>
<evidence type="ECO:0000256" key="6">
    <source>
        <dbReference type="ARBA" id="ARBA00022840"/>
    </source>
</evidence>
<dbReference type="KEGG" id="mefw:F1737_07370"/>
<dbReference type="SUPFAM" id="SSF48163">
    <property type="entry name" value="An anticodon-binding domain of class I aminoacyl-tRNA synthetases"/>
    <property type="match status" value="1"/>
</dbReference>
<dbReference type="InterPro" id="IPR045462">
    <property type="entry name" value="aa-tRNA-synth_I_cd-bd"/>
</dbReference>
<evidence type="ECO:0000256" key="5">
    <source>
        <dbReference type="ARBA" id="ARBA00022741"/>
    </source>
</evidence>
<protein>
    <recommendedName>
        <fullName evidence="10">Lysine--tRNA ligase</fullName>
        <ecNumber evidence="10">6.1.1.6</ecNumber>
    </recommendedName>
    <alternativeName>
        <fullName evidence="10">Lysyl-tRNA synthetase</fullName>
        <shortName evidence="10">LysRS</shortName>
    </alternativeName>
</protein>
<dbReference type="NCBIfam" id="TIGR00467">
    <property type="entry name" value="lysS_arch"/>
    <property type="match status" value="1"/>
</dbReference>
<keyword evidence="6 10" id="KW-0067">ATP-binding</keyword>
<keyword evidence="5 10" id="KW-0547">Nucleotide-binding</keyword>
<keyword evidence="4 10" id="KW-0436">Ligase</keyword>
<evidence type="ECO:0000259" key="11">
    <source>
        <dbReference type="Pfam" id="PF19269"/>
    </source>
</evidence>
<dbReference type="InterPro" id="IPR001412">
    <property type="entry name" value="aa-tRNA-synth_I_CS"/>
</dbReference>
<dbReference type="EC" id="6.1.1.6" evidence="10"/>
<evidence type="ECO:0000313" key="13">
    <source>
        <dbReference type="Proteomes" id="UP001301797"/>
    </source>
</evidence>
<dbReference type="InterPro" id="IPR014729">
    <property type="entry name" value="Rossmann-like_a/b/a_fold"/>
</dbReference>
<dbReference type="GO" id="GO:0005737">
    <property type="term" value="C:cytoplasm"/>
    <property type="evidence" value="ECO:0007669"/>
    <property type="project" value="UniProtKB-SubCell"/>
</dbReference>
<keyword evidence="13" id="KW-1185">Reference proteome</keyword>
<evidence type="ECO:0000256" key="7">
    <source>
        <dbReference type="ARBA" id="ARBA00022917"/>
    </source>
</evidence>
<dbReference type="InterPro" id="IPR042078">
    <property type="entry name" value="Lys-tRNA-ligase_SC_fold"/>
</dbReference>
<evidence type="ECO:0000256" key="9">
    <source>
        <dbReference type="ARBA" id="ARBA00048573"/>
    </source>
</evidence>
<dbReference type="EMBL" id="CP043875">
    <property type="protein sequence ID" value="WOF16529.1"/>
    <property type="molecule type" value="Genomic_DNA"/>
</dbReference>
<accession>A0AA97I4H9</accession>
<dbReference type="PROSITE" id="PS00178">
    <property type="entry name" value="AA_TRNA_LIGASE_I"/>
    <property type="match status" value="1"/>
</dbReference>
<organism evidence="12 13">
    <name type="scientific">Methanochimaera problematica</name>
    <dbReference type="NCBI Taxonomy" id="2609417"/>
    <lineage>
        <taxon>Archaea</taxon>
        <taxon>Methanobacteriati</taxon>
        <taxon>Methanobacteriota</taxon>
        <taxon>Stenosarchaea group</taxon>
        <taxon>Methanomicrobia</taxon>
        <taxon>Methanomicrobiales</taxon>
        <taxon>Methanomicrobiaceae</taxon>
        <taxon>Methanochimaera</taxon>
    </lineage>
</organism>
<dbReference type="GO" id="GO:0000049">
    <property type="term" value="F:tRNA binding"/>
    <property type="evidence" value="ECO:0007669"/>
    <property type="project" value="InterPro"/>
</dbReference>
<dbReference type="Pfam" id="PF01921">
    <property type="entry name" value="tRNA-synt_1f"/>
    <property type="match status" value="1"/>
</dbReference>
<reference evidence="12 13" key="1">
    <citation type="submission" date="2019-09" db="EMBL/GenBank/DDBJ databases">
        <title>The complete genome of Methanoplanus sp. FWC-SCC4.</title>
        <authorList>
            <person name="Chen S.-C."/>
            <person name="Zhou Y.-Z."/>
            <person name="Lai M.-C."/>
        </authorList>
    </citation>
    <scope>NUCLEOTIDE SEQUENCE [LARGE SCALE GENOMIC DNA]</scope>
    <source>
        <strain evidence="12 13">FWC-SCC4</strain>
    </source>
</reference>